<feature type="transmembrane region" description="Helical" evidence="1">
    <location>
        <begin position="43"/>
        <end position="60"/>
    </location>
</feature>
<reference evidence="2 3" key="1">
    <citation type="submission" date="2014-02" db="EMBL/GenBank/DDBJ databases">
        <authorList>
            <person name="Genoscope - CEA"/>
        </authorList>
    </citation>
    <scope>NUCLEOTIDE SEQUENCE [LARGE SCALE GENOMIC DNA]</scope>
    <source>
        <strain evidence="2 3">PCC 8005</strain>
    </source>
</reference>
<keyword evidence="1" id="KW-0812">Transmembrane</keyword>
<keyword evidence="1" id="KW-1133">Transmembrane helix</keyword>
<evidence type="ECO:0000256" key="1">
    <source>
        <dbReference type="SAM" id="Phobius"/>
    </source>
</evidence>
<feature type="transmembrane region" description="Helical" evidence="1">
    <location>
        <begin position="67"/>
        <end position="87"/>
    </location>
</feature>
<evidence type="ECO:0000313" key="3">
    <source>
        <dbReference type="Proteomes" id="UP000032946"/>
    </source>
</evidence>
<dbReference type="EMBL" id="FO818640">
    <property type="protein sequence ID" value="CDM92713.1"/>
    <property type="molecule type" value="Genomic_DNA"/>
</dbReference>
<sequence length="160" mass="18245">MITVKETVADKFYSYPRFWIYTITLFLGYTVAGWFLAAFEVPWLVWLITFAVILHLAKVGEEAIVLANAWLVLIMFIGTILKTWPTVWLPDLPFQNAPLWAMILMGLWAFSILLIMALAWGRTILSTVGLNDDRLFYILLGIPGVAFIVGSVIFRLGWMI</sequence>
<proteinExistence type="predicted"/>
<feature type="transmembrane region" description="Helical" evidence="1">
    <location>
        <begin position="135"/>
        <end position="158"/>
    </location>
</feature>
<evidence type="ECO:0000313" key="2">
    <source>
        <dbReference type="EMBL" id="CDM92713.1"/>
    </source>
</evidence>
<dbReference type="RefSeq" id="WP_006621913.1">
    <property type="nucleotide sequence ID" value="NZ_FO818640.1"/>
</dbReference>
<protein>
    <submittedName>
        <fullName evidence="2">Uncharacterized protein</fullName>
    </submittedName>
</protein>
<keyword evidence="3" id="KW-1185">Reference proteome</keyword>
<dbReference type="AlphaFoldDB" id="A0A9P1NWE7"/>
<keyword evidence="1" id="KW-0472">Membrane</keyword>
<dbReference type="Proteomes" id="UP000032946">
    <property type="component" value="Chromosome"/>
</dbReference>
<feature type="transmembrane region" description="Helical" evidence="1">
    <location>
        <begin position="99"/>
        <end position="123"/>
    </location>
</feature>
<name>A0A9P1NWE7_9CYAN</name>
<accession>A0A9P1NWE7</accession>
<feature type="transmembrane region" description="Helical" evidence="1">
    <location>
        <begin position="18"/>
        <end position="37"/>
    </location>
</feature>
<organism evidence="2 3">
    <name type="scientific">Limnospira indica PCC 8005</name>
    <dbReference type="NCBI Taxonomy" id="376219"/>
    <lineage>
        <taxon>Bacteria</taxon>
        <taxon>Bacillati</taxon>
        <taxon>Cyanobacteriota</taxon>
        <taxon>Cyanophyceae</taxon>
        <taxon>Oscillatoriophycideae</taxon>
        <taxon>Oscillatoriales</taxon>
        <taxon>Sirenicapillariaceae</taxon>
        <taxon>Limnospira</taxon>
    </lineage>
</organism>
<gene>
    <name evidence="2" type="ORF">ARTHRO_10386</name>
</gene>